<reference evidence="2 3" key="1">
    <citation type="submission" date="2024-01" db="EMBL/GenBank/DDBJ databases">
        <title>Genome assemblies of Stephania.</title>
        <authorList>
            <person name="Yang L."/>
        </authorList>
    </citation>
    <scope>NUCLEOTIDE SEQUENCE [LARGE SCALE GENOMIC DNA]</scope>
    <source>
        <strain evidence="2">YNDBR</strain>
        <tissue evidence="2">Leaf</tissue>
    </source>
</reference>
<accession>A0AAP0Q6K9</accession>
<sequence>MEAEVGSGDDQISDEAIAVGGADGGSRTRATTGREEQWRRCSIGEAAAPRCGSGGATPVAARRDGSVAATAAPASDSDGDGGIGAASTSAQ</sequence>
<proteinExistence type="predicted"/>
<evidence type="ECO:0000313" key="3">
    <source>
        <dbReference type="Proteomes" id="UP001420932"/>
    </source>
</evidence>
<feature type="region of interest" description="Disordered" evidence="1">
    <location>
        <begin position="1"/>
        <end position="91"/>
    </location>
</feature>
<gene>
    <name evidence="2" type="ORF">Syun_001752</name>
</gene>
<evidence type="ECO:0000256" key="1">
    <source>
        <dbReference type="SAM" id="MobiDB-lite"/>
    </source>
</evidence>
<dbReference type="AlphaFoldDB" id="A0AAP0Q6K9"/>
<protein>
    <submittedName>
        <fullName evidence="2">Uncharacterized protein</fullName>
    </submittedName>
</protein>
<dbReference type="EMBL" id="JBBNAF010000001">
    <property type="protein sequence ID" value="KAK9169612.1"/>
    <property type="molecule type" value="Genomic_DNA"/>
</dbReference>
<keyword evidence="3" id="KW-1185">Reference proteome</keyword>
<organism evidence="2 3">
    <name type="scientific">Stephania yunnanensis</name>
    <dbReference type="NCBI Taxonomy" id="152371"/>
    <lineage>
        <taxon>Eukaryota</taxon>
        <taxon>Viridiplantae</taxon>
        <taxon>Streptophyta</taxon>
        <taxon>Embryophyta</taxon>
        <taxon>Tracheophyta</taxon>
        <taxon>Spermatophyta</taxon>
        <taxon>Magnoliopsida</taxon>
        <taxon>Ranunculales</taxon>
        <taxon>Menispermaceae</taxon>
        <taxon>Menispermoideae</taxon>
        <taxon>Cissampelideae</taxon>
        <taxon>Stephania</taxon>
    </lineage>
</organism>
<dbReference type="Proteomes" id="UP001420932">
    <property type="component" value="Unassembled WGS sequence"/>
</dbReference>
<name>A0AAP0Q6K9_9MAGN</name>
<comment type="caution">
    <text evidence="2">The sequence shown here is derived from an EMBL/GenBank/DDBJ whole genome shotgun (WGS) entry which is preliminary data.</text>
</comment>
<feature type="compositionally biased region" description="Low complexity" evidence="1">
    <location>
        <begin position="66"/>
        <end position="76"/>
    </location>
</feature>
<evidence type="ECO:0000313" key="2">
    <source>
        <dbReference type="EMBL" id="KAK9169612.1"/>
    </source>
</evidence>